<feature type="transmembrane region" description="Helical" evidence="7">
    <location>
        <begin position="9"/>
        <end position="33"/>
    </location>
</feature>
<dbReference type="RefSeq" id="WP_079699027.1">
    <property type="nucleotide sequence ID" value="NZ_JADNAH010000096.1"/>
</dbReference>
<evidence type="ECO:0000256" key="6">
    <source>
        <dbReference type="ARBA" id="ARBA00023136"/>
    </source>
</evidence>
<accession>A0A9X8UK31</accession>
<dbReference type="InterPro" id="IPR051393">
    <property type="entry name" value="ABC_transporter_permease"/>
</dbReference>
<keyword evidence="3" id="KW-1003">Cell membrane</keyword>
<dbReference type="InterPro" id="IPR035906">
    <property type="entry name" value="MetI-like_sf"/>
</dbReference>
<evidence type="ECO:0000256" key="3">
    <source>
        <dbReference type="ARBA" id="ARBA00022475"/>
    </source>
</evidence>
<dbReference type="CDD" id="cd06261">
    <property type="entry name" value="TM_PBP2"/>
    <property type="match status" value="1"/>
</dbReference>
<dbReference type="EMBL" id="SLUK01000003">
    <property type="protein sequence ID" value="TCL44179.1"/>
    <property type="molecule type" value="Genomic_DNA"/>
</dbReference>
<gene>
    <name evidence="9" type="ORF">EDD78_103217</name>
</gene>
<dbReference type="OrthoDB" id="367897at2"/>
<evidence type="ECO:0000256" key="1">
    <source>
        <dbReference type="ARBA" id="ARBA00004651"/>
    </source>
</evidence>
<evidence type="ECO:0000313" key="10">
    <source>
        <dbReference type="Proteomes" id="UP000294682"/>
    </source>
</evidence>
<proteinExistence type="inferred from homology"/>
<dbReference type="Gene3D" id="1.10.3720.10">
    <property type="entry name" value="MetI-like"/>
    <property type="match status" value="1"/>
</dbReference>
<keyword evidence="10" id="KW-1185">Reference proteome</keyword>
<keyword evidence="6 7" id="KW-0472">Membrane</keyword>
<feature type="domain" description="ABC transmembrane type-1" evidence="8">
    <location>
        <begin position="65"/>
        <end position="281"/>
    </location>
</feature>
<evidence type="ECO:0000256" key="7">
    <source>
        <dbReference type="RuleBase" id="RU363032"/>
    </source>
</evidence>
<comment type="similarity">
    <text evidence="7">Belongs to the binding-protein-dependent transport system permease family.</text>
</comment>
<reference evidence="9 10" key="1">
    <citation type="submission" date="2019-03" db="EMBL/GenBank/DDBJ databases">
        <title>Genomic Encyclopedia of Type Strains, Phase IV (KMG-IV): sequencing the most valuable type-strain genomes for metagenomic binning, comparative biology and taxonomic classification.</title>
        <authorList>
            <person name="Goeker M."/>
        </authorList>
    </citation>
    <scope>NUCLEOTIDE SEQUENCE [LARGE SCALE GENOMIC DNA]</scope>
    <source>
        <strain evidence="9 10">DSM 100433</strain>
    </source>
</reference>
<evidence type="ECO:0000313" key="9">
    <source>
        <dbReference type="EMBL" id="TCL44179.1"/>
    </source>
</evidence>
<keyword evidence="2 7" id="KW-0813">Transport</keyword>
<keyword evidence="5 7" id="KW-1133">Transmembrane helix</keyword>
<evidence type="ECO:0000259" key="8">
    <source>
        <dbReference type="PROSITE" id="PS50928"/>
    </source>
</evidence>
<dbReference type="InterPro" id="IPR000515">
    <property type="entry name" value="MetI-like"/>
</dbReference>
<dbReference type="GO" id="GO:0055085">
    <property type="term" value="P:transmembrane transport"/>
    <property type="evidence" value="ECO:0007669"/>
    <property type="project" value="InterPro"/>
</dbReference>
<dbReference type="Proteomes" id="UP000294682">
    <property type="component" value="Unassembled WGS sequence"/>
</dbReference>
<dbReference type="PANTHER" id="PTHR30193">
    <property type="entry name" value="ABC TRANSPORTER PERMEASE PROTEIN"/>
    <property type="match status" value="1"/>
</dbReference>
<evidence type="ECO:0000256" key="4">
    <source>
        <dbReference type="ARBA" id="ARBA00022692"/>
    </source>
</evidence>
<dbReference type="GO" id="GO:0005886">
    <property type="term" value="C:plasma membrane"/>
    <property type="evidence" value="ECO:0007669"/>
    <property type="project" value="UniProtKB-SubCell"/>
</dbReference>
<dbReference type="PROSITE" id="PS50928">
    <property type="entry name" value="ABC_TM1"/>
    <property type="match status" value="1"/>
</dbReference>
<name>A0A9X8UK31_9FIRM</name>
<comment type="subcellular location">
    <subcellularLocation>
        <location evidence="1 7">Cell membrane</location>
        <topology evidence="1 7">Multi-pass membrane protein</topology>
    </subcellularLocation>
</comment>
<dbReference type="PANTHER" id="PTHR30193:SF37">
    <property type="entry name" value="INNER MEMBRANE ABC TRANSPORTER PERMEASE PROTEIN YCJO"/>
    <property type="match status" value="1"/>
</dbReference>
<evidence type="ECO:0000256" key="5">
    <source>
        <dbReference type="ARBA" id="ARBA00022989"/>
    </source>
</evidence>
<organism evidence="9 10">
    <name type="scientific">Harryflintia acetispora</name>
    <dbReference type="NCBI Taxonomy" id="1849041"/>
    <lineage>
        <taxon>Bacteria</taxon>
        <taxon>Bacillati</taxon>
        <taxon>Bacillota</taxon>
        <taxon>Clostridia</taxon>
        <taxon>Eubacteriales</taxon>
        <taxon>Oscillospiraceae</taxon>
        <taxon>Harryflintia</taxon>
    </lineage>
</organism>
<comment type="caution">
    <text evidence="9">The sequence shown here is derived from an EMBL/GenBank/DDBJ whole genome shotgun (WGS) entry which is preliminary data.</text>
</comment>
<dbReference type="SUPFAM" id="SSF161098">
    <property type="entry name" value="MetI-like"/>
    <property type="match status" value="1"/>
</dbReference>
<feature type="transmembrane region" description="Helical" evidence="7">
    <location>
        <begin position="69"/>
        <end position="89"/>
    </location>
</feature>
<protein>
    <submittedName>
        <fullName evidence="9">Carbohydrate ABC transporter membrane protein 1 (CUT1 family)</fullName>
    </submittedName>
</protein>
<feature type="transmembrane region" description="Helical" evidence="7">
    <location>
        <begin position="259"/>
        <end position="280"/>
    </location>
</feature>
<sequence>MYKNSRGAFLYLLPAIVLVSVFIYIAVGLNFYYSLFRWNTYSAKVWVGLANYTRLLQDSSFWIALKNNILFAVISVTFQVGIALALAAMLEQKWIRRLGGFCRTVFFVPSLLSMTVVALMWQLMLNPNMGFVNKALQQIGLGAIAIDWLGNASTAIFCVIASSQWQFVGYTTMLFVVAIQKIPDDFYEAAEIDGANPIQSFFYVTVPNVKEMLLLNLTTTLIGAFKVFDEVYVMTNGGPGRASEVLGTLLFRSGFREDAMGYASAVGAVVFVITFVLSIAQIRMFGIDSASQPSGR</sequence>
<feature type="transmembrane region" description="Helical" evidence="7">
    <location>
        <begin position="101"/>
        <end position="124"/>
    </location>
</feature>
<evidence type="ECO:0000256" key="2">
    <source>
        <dbReference type="ARBA" id="ARBA00022448"/>
    </source>
</evidence>
<dbReference type="AlphaFoldDB" id="A0A9X8UK31"/>
<keyword evidence="4 7" id="KW-0812">Transmembrane</keyword>
<dbReference type="Pfam" id="PF00528">
    <property type="entry name" value="BPD_transp_1"/>
    <property type="match status" value="1"/>
</dbReference>